<accession>A0A835LQK8</accession>
<keyword evidence="9" id="KW-0833">Ubl conjugation pathway</keyword>
<comment type="pathway">
    <text evidence="3">Protein modification; protein ubiquitination.</text>
</comment>
<keyword evidence="17" id="KW-1185">Reference proteome</keyword>
<evidence type="ECO:0000256" key="7">
    <source>
        <dbReference type="ARBA" id="ARBA00022723"/>
    </source>
</evidence>
<evidence type="ECO:0000256" key="3">
    <source>
        <dbReference type="ARBA" id="ARBA00004906"/>
    </source>
</evidence>
<protein>
    <recommendedName>
        <fullName evidence="4">RING-type E3 ubiquitin transferase</fullName>
        <ecNumber evidence="4">2.3.2.27</ecNumber>
    </recommendedName>
</protein>
<dbReference type="InterPro" id="IPR013083">
    <property type="entry name" value="Znf_RING/FYVE/PHD"/>
</dbReference>
<keyword evidence="12 14" id="KW-0472">Membrane</keyword>
<dbReference type="Proteomes" id="UP000631114">
    <property type="component" value="Unassembled WGS sequence"/>
</dbReference>
<evidence type="ECO:0000256" key="4">
    <source>
        <dbReference type="ARBA" id="ARBA00012483"/>
    </source>
</evidence>
<gene>
    <name evidence="16" type="ORF">IFM89_006212</name>
</gene>
<keyword evidence="7" id="KW-0479">Metal-binding</keyword>
<evidence type="ECO:0000256" key="11">
    <source>
        <dbReference type="ARBA" id="ARBA00022989"/>
    </source>
</evidence>
<keyword evidence="6 14" id="KW-0812">Transmembrane</keyword>
<evidence type="ECO:0000256" key="2">
    <source>
        <dbReference type="ARBA" id="ARBA00004167"/>
    </source>
</evidence>
<evidence type="ECO:0000259" key="15">
    <source>
        <dbReference type="PROSITE" id="PS50089"/>
    </source>
</evidence>
<evidence type="ECO:0000256" key="13">
    <source>
        <dbReference type="PROSITE-ProRule" id="PRU00175"/>
    </source>
</evidence>
<evidence type="ECO:0000256" key="10">
    <source>
        <dbReference type="ARBA" id="ARBA00022833"/>
    </source>
</evidence>
<evidence type="ECO:0000256" key="5">
    <source>
        <dbReference type="ARBA" id="ARBA00022679"/>
    </source>
</evidence>
<evidence type="ECO:0000256" key="9">
    <source>
        <dbReference type="ARBA" id="ARBA00022786"/>
    </source>
</evidence>
<evidence type="ECO:0000256" key="14">
    <source>
        <dbReference type="SAM" id="Phobius"/>
    </source>
</evidence>
<feature type="domain" description="RING-type" evidence="15">
    <location>
        <begin position="98"/>
        <end position="140"/>
    </location>
</feature>
<dbReference type="Pfam" id="PF13639">
    <property type="entry name" value="zf-RING_2"/>
    <property type="match status" value="1"/>
</dbReference>
<dbReference type="PANTHER" id="PTHR46719">
    <property type="entry name" value="TRANSCRIPTION FACTOR C2H2 FAMILY-RELATED"/>
    <property type="match status" value="1"/>
</dbReference>
<evidence type="ECO:0000313" key="17">
    <source>
        <dbReference type="Proteomes" id="UP000631114"/>
    </source>
</evidence>
<dbReference type="Gene3D" id="3.30.40.10">
    <property type="entry name" value="Zinc/RING finger domain, C3HC4 (zinc finger)"/>
    <property type="match status" value="1"/>
</dbReference>
<dbReference type="GO" id="GO:0016020">
    <property type="term" value="C:membrane"/>
    <property type="evidence" value="ECO:0007669"/>
    <property type="project" value="UniProtKB-SubCell"/>
</dbReference>
<dbReference type="EMBL" id="JADFTS010000007">
    <property type="protein sequence ID" value="KAF9595931.1"/>
    <property type="molecule type" value="Genomic_DNA"/>
</dbReference>
<dbReference type="PANTHER" id="PTHR46719:SF7">
    <property type="entry name" value="RING-H2 FINGER PROTEIN ATL71-RELATED"/>
    <property type="match status" value="1"/>
</dbReference>
<comment type="catalytic activity">
    <reaction evidence="1">
        <text>S-ubiquitinyl-[E2 ubiquitin-conjugating enzyme]-L-cysteine + [acceptor protein]-L-lysine = [E2 ubiquitin-conjugating enzyme]-L-cysteine + N(6)-ubiquitinyl-[acceptor protein]-L-lysine.</text>
        <dbReference type="EC" id="2.3.2.27"/>
    </reaction>
</comment>
<dbReference type="EC" id="2.3.2.27" evidence="4"/>
<keyword evidence="5" id="KW-0808">Transferase</keyword>
<evidence type="ECO:0000313" key="16">
    <source>
        <dbReference type="EMBL" id="KAF9595931.1"/>
    </source>
</evidence>
<proteinExistence type="predicted"/>
<dbReference type="SUPFAM" id="SSF57850">
    <property type="entry name" value="RING/U-box"/>
    <property type="match status" value="1"/>
</dbReference>
<reference evidence="16 17" key="1">
    <citation type="submission" date="2020-10" db="EMBL/GenBank/DDBJ databases">
        <title>The Coptis chinensis genome and diversification of protoberbering-type alkaloids.</title>
        <authorList>
            <person name="Wang B."/>
            <person name="Shu S."/>
            <person name="Song C."/>
            <person name="Liu Y."/>
        </authorList>
    </citation>
    <scope>NUCLEOTIDE SEQUENCE [LARGE SCALE GENOMIC DNA]</scope>
    <source>
        <strain evidence="16">HL-2020</strain>
        <tissue evidence="16">Leaf</tissue>
    </source>
</reference>
<name>A0A835LQK8_9MAGN</name>
<dbReference type="FunFam" id="3.30.40.10:FF:000187">
    <property type="entry name" value="E3 ubiquitin-protein ligase ATL6"/>
    <property type="match status" value="1"/>
</dbReference>
<evidence type="ECO:0000256" key="12">
    <source>
        <dbReference type="ARBA" id="ARBA00023136"/>
    </source>
</evidence>
<dbReference type="GO" id="GO:0008270">
    <property type="term" value="F:zinc ion binding"/>
    <property type="evidence" value="ECO:0007669"/>
    <property type="project" value="UniProtKB-KW"/>
</dbReference>
<dbReference type="CDD" id="cd16454">
    <property type="entry name" value="RING-H2_PA-TM-RING"/>
    <property type="match status" value="1"/>
</dbReference>
<dbReference type="OrthoDB" id="8062037at2759"/>
<keyword evidence="10" id="KW-0862">Zinc</keyword>
<dbReference type="InterPro" id="IPR001841">
    <property type="entry name" value="Znf_RING"/>
</dbReference>
<evidence type="ECO:0000256" key="1">
    <source>
        <dbReference type="ARBA" id="ARBA00000900"/>
    </source>
</evidence>
<dbReference type="GO" id="GO:0061630">
    <property type="term" value="F:ubiquitin protein ligase activity"/>
    <property type="evidence" value="ECO:0007669"/>
    <property type="project" value="UniProtKB-EC"/>
</dbReference>
<dbReference type="SMART" id="SM00184">
    <property type="entry name" value="RING"/>
    <property type="match status" value="1"/>
</dbReference>
<evidence type="ECO:0000256" key="8">
    <source>
        <dbReference type="ARBA" id="ARBA00022771"/>
    </source>
</evidence>
<comment type="caution">
    <text evidence="16">The sequence shown here is derived from an EMBL/GenBank/DDBJ whole genome shotgun (WGS) entry which is preliminary data.</text>
</comment>
<organism evidence="16 17">
    <name type="scientific">Coptis chinensis</name>
    <dbReference type="NCBI Taxonomy" id="261450"/>
    <lineage>
        <taxon>Eukaryota</taxon>
        <taxon>Viridiplantae</taxon>
        <taxon>Streptophyta</taxon>
        <taxon>Embryophyta</taxon>
        <taxon>Tracheophyta</taxon>
        <taxon>Spermatophyta</taxon>
        <taxon>Magnoliopsida</taxon>
        <taxon>Ranunculales</taxon>
        <taxon>Ranunculaceae</taxon>
        <taxon>Coptidoideae</taxon>
        <taxon>Coptis</taxon>
    </lineage>
</organism>
<comment type="subcellular location">
    <subcellularLocation>
        <location evidence="2">Membrane</location>
        <topology evidence="2">Single-pass membrane protein</topology>
    </subcellularLocation>
</comment>
<dbReference type="PROSITE" id="PS50089">
    <property type="entry name" value="ZF_RING_2"/>
    <property type="match status" value="1"/>
</dbReference>
<sequence>MNNTINAGGVLSERINGVGYFFGVTVGIIGLIATMALASFFCNRVLTRPSPPQQSSRDAQSNLSIAVEIGLDETTLQSYPTLLYSEAKFKNKETTSCCSICLSDYKDTDVLRVLPDCGHVFHGRCVDPWLRLHPTCPVCRKSPLPTPLSTPLVDVVPLAYQQV</sequence>
<dbReference type="InterPro" id="IPR045899">
    <property type="entry name" value="ATL71-like"/>
</dbReference>
<keyword evidence="8 13" id="KW-0863">Zinc-finger</keyword>
<evidence type="ECO:0000256" key="6">
    <source>
        <dbReference type="ARBA" id="ARBA00022692"/>
    </source>
</evidence>
<feature type="transmembrane region" description="Helical" evidence="14">
    <location>
        <begin position="20"/>
        <end position="42"/>
    </location>
</feature>
<dbReference type="AlphaFoldDB" id="A0A835LQK8"/>
<keyword evidence="11 14" id="KW-1133">Transmembrane helix</keyword>